<gene>
    <name evidence="1" type="ORF">C0169_04975</name>
</gene>
<sequence>MEEKDGICSVKEELKKVLFENFEKFAKSEWYLEKELLTSFLNFVIKKLEDEFKYIDLEEPPDPKYQTLILIDLTS</sequence>
<dbReference type="EMBL" id="PNJD01000302">
    <property type="protein sequence ID" value="PMP95957.1"/>
    <property type="molecule type" value="Genomic_DNA"/>
</dbReference>
<dbReference type="Pfam" id="PF19676">
    <property type="entry name" value="DUF6178"/>
    <property type="match status" value="1"/>
</dbReference>
<protein>
    <submittedName>
        <fullName evidence="1">Uncharacterized protein</fullName>
    </submittedName>
</protein>
<accession>A0A2N7QC06</accession>
<evidence type="ECO:0000313" key="2">
    <source>
        <dbReference type="Proteomes" id="UP000235619"/>
    </source>
</evidence>
<comment type="caution">
    <text evidence="1">The sequence shown here is derived from an EMBL/GenBank/DDBJ whole genome shotgun (WGS) entry which is preliminary data.</text>
</comment>
<dbReference type="InterPro" id="IPR045750">
    <property type="entry name" value="DUF6178"/>
</dbReference>
<evidence type="ECO:0000313" key="1">
    <source>
        <dbReference type="EMBL" id="PMP95957.1"/>
    </source>
</evidence>
<organism evidence="1 2">
    <name type="scientific">Thermodesulfobacterium geofontis</name>
    <dbReference type="NCBI Taxonomy" id="1295609"/>
    <lineage>
        <taxon>Bacteria</taxon>
        <taxon>Pseudomonadati</taxon>
        <taxon>Thermodesulfobacteriota</taxon>
        <taxon>Thermodesulfobacteria</taxon>
        <taxon>Thermodesulfobacteriales</taxon>
        <taxon>Thermodesulfobacteriaceae</taxon>
        <taxon>Thermodesulfobacterium</taxon>
    </lineage>
</organism>
<dbReference type="Proteomes" id="UP000235619">
    <property type="component" value="Unassembled WGS sequence"/>
</dbReference>
<reference evidence="1 2" key="1">
    <citation type="submission" date="2018-01" db="EMBL/GenBank/DDBJ databases">
        <title>Metagenomic assembled genomes from two thermal pools in the Uzon Caldera, Kamchatka, Russia.</title>
        <authorList>
            <person name="Wilkins L."/>
            <person name="Ettinger C."/>
        </authorList>
    </citation>
    <scope>NUCLEOTIDE SEQUENCE [LARGE SCALE GENOMIC DNA]</scope>
    <source>
        <strain evidence="1">ARK-04</strain>
    </source>
</reference>
<name>A0A2N7QC06_9BACT</name>
<proteinExistence type="predicted"/>
<dbReference type="AlphaFoldDB" id="A0A2N7QC06"/>